<dbReference type="PANTHER" id="PTHR46401:SF2">
    <property type="entry name" value="GLYCOSYLTRANSFERASE WBBK-RELATED"/>
    <property type="match status" value="1"/>
</dbReference>
<dbReference type="OrthoDB" id="9811902at2"/>
<feature type="domain" description="Glycosyl transferase family 1" evidence="2">
    <location>
        <begin position="209"/>
        <end position="381"/>
    </location>
</feature>
<reference evidence="3 4" key="1">
    <citation type="submission" date="2017-03" db="EMBL/GenBank/DDBJ databases">
        <title>Genome sequence of Clostridium hungatei DSM 14427.</title>
        <authorList>
            <person name="Poehlein A."/>
            <person name="Daniel R."/>
        </authorList>
    </citation>
    <scope>NUCLEOTIDE SEQUENCE [LARGE SCALE GENOMIC DNA]</scope>
    <source>
        <strain evidence="3 4">DSM 14427</strain>
    </source>
</reference>
<dbReference type="EMBL" id="MZGX01000016">
    <property type="protein sequence ID" value="OPX43569.1"/>
    <property type="molecule type" value="Genomic_DNA"/>
</dbReference>
<dbReference type="PANTHER" id="PTHR46401">
    <property type="entry name" value="GLYCOSYLTRANSFERASE WBBK-RELATED"/>
    <property type="match status" value="1"/>
</dbReference>
<sequence length="402" mass="46299">MNILFLTIAYPESAEDTNLYTDLMQELSERENKVYVVTSCERRHRKKTTLGYKNGISVLRVKTGNLTKTNFFEKGISSILLERQFKSAINKYYENINFDLLIYSTPPVTFNSLIKFFKKSSSVKTYLLLKDIFPQNAVDLGLLKKNSLLYRLFRNKEISLYCQSDFIGCMSPNNVKYLLQNNPFLKNKIVEVCPNSIYPDNNPINDKDKQLLRKKYNISSEATIFLYGGNLGKPQGIHFLFDIIKSQKDNRKVFFIIVGSGTEYGSIRQNIKQYDINNTLLLEHLPKKEYDALVQACDAGLIFLDRRFTIPNFPSRLLSYMQYSLPVIAATDKNTDIGRIIQDGNFGYWCESEDLDSFNSIINSIVSDKDALKLLGINARNYLLENYTVKTSCDIILKHFTT</sequence>
<evidence type="ECO:0000313" key="4">
    <source>
        <dbReference type="Proteomes" id="UP000191554"/>
    </source>
</evidence>
<accession>A0A1V4SI50</accession>
<name>A0A1V4SI50_RUMHU</name>
<gene>
    <name evidence="3" type="ORF">CLHUN_25070</name>
</gene>
<dbReference type="Gene3D" id="3.40.50.2000">
    <property type="entry name" value="Glycogen Phosphorylase B"/>
    <property type="match status" value="2"/>
</dbReference>
<evidence type="ECO:0000259" key="2">
    <source>
        <dbReference type="Pfam" id="PF00534"/>
    </source>
</evidence>
<dbReference type="AlphaFoldDB" id="A0A1V4SI50"/>
<proteinExistence type="predicted"/>
<evidence type="ECO:0000256" key="1">
    <source>
        <dbReference type="ARBA" id="ARBA00022679"/>
    </source>
</evidence>
<dbReference type="Pfam" id="PF00534">
    <property type="entry name" value="Glycos_transf_1"/>
    <property type="match status" value="1"/>
</dbReference>
<keyword evidence="1 3" id="KW-0808">Transferase</keyword>
<dbReference type="GO" id="GO:0009103">
    <property type="term" value="P:lipopolysaccharide biosynthetic process"/>
    <property type="evidence" value="ECO:0007669"/>
    <property type="project" value="TreeGrafter"/>
</dbReference>
<dbReference type="STRING" id="48256.CLHUN_25070"/>
<dbReference type="RefSeq" id="WP_080064933.1">
    <property type="nucleotide sequence ID" value="NZ_MZGX01000016.1"/>
</dbReference>
<organism evidence="3 4">
    <name type="scientific">Ruminiclostridium hungatei</name>
    <name type="common">Clostridium hungatei</name>
    <dbReference type="NCBI Taxonomy" id="48256"/>
    <lineage>
        <taxon>Bacteria</taxon>
        <taxon>Bacillati</taxon>
        <taxon>Bacillota</taxon>
        <taxon>Clostridia</taxon>
        <taxon>Eubacteriales</taxon>
        <taxon>Oscillospiraceae</taxon>
        <taxon>Ruminiclostridium</taxon>
    </lineage>
</organism>
<dbReference type="SUPFAM" id="SSF53756">
    <property type="entry name" value="UDP-Glycosyltransferase/glycogen phosphorylase"/>
    <property type="match status" value="1"/>
</dbReference>
<keyword evidence="4" id="KW-1185">Reference proteome</keyword>
<protein>
    <submittedName>
        <fullName evidence="3">Putative glycosyl transferase</fullName>
    </submittedName>
</protein>
<comment type="caution">
    <text evidence="3">The sequence shown here is derived from an EMBL/GenBank/DDBJ whole genome shotgun (WGS) entry which is preliminary data.</text>
</comment>
<dbReference type="GO" id="GO:0016757">
    <property type="term" value="F:glycosyltransferase activity"/>
    <property type="evidence" value="ECO:0007669"/>
    <property type="project" value="InterPro"/>
</dbReference>
<dbReference type="InterPro" id="IPR001296">
    <property type="entry name" value="Glyco_trans_1"/>
</dbReference>
<dbReference type="CDD" id="cd03794">
    <property type="entry name" value="GT4_WbuB-like"/>
    <property type="match status" value="1"/>
</dbReference>
<dbReference type="Proteomes" id="UP000191554">
    <property type="component" value="Unassembled WGS sequence"/>
</dbReference>
<evidence type="ECO:0000313" key="3">
    <source>
        <dbReference type="EMBL" id="OPX43569.1"/>
    </source>
</evidence>